<organism evidence="1 2">
    <name type="scientific">Kineosporia succinea</name>
    <dbReference type="NCBI Taxonomy" id="84632"/>
    <lineage>
        <taxon>Bacteria</taxon>
        <taxon>Bacillati</taxon>
        <taxon>Actinomycetota</taxon>
        <taxon>Actinomycetes</taxon>
        <taxon>Kineosporiales</taxon>
        <taxon>Kineosporiaceae</taxon>
        <taxon>Kineosporia</taxon>
    </lineage>
</organism>
<dbReference type="SUPFAM" id="SSF52172">
    <property type="entry name" value="CheY-like"/>
    <property type="match status" value="1"/>
</dbReference>
<protein>
    <submittedName>
        <fullName evidence="1">AmiR/NasT family two-component response regulator</fullName>
    </submittedName>
</protein>
<accession>A0ABT9PBE5</accession>
<dbReference type="InterPro" id="IPR011006">
    <property type="entry name" value="CheY-like_superfamily"/>
</dbReference>
<name>A0ABT9PBE5_9ACTN</name>
<keyword evidence="2" id="KW-1185">Reference proteome</keyword>
<evidence type="ECO:0000313" key="1">
    <source>
        <dbReference type="EMBL" id="MDP9830033.1"/>
    </source>
</evidence>
<gene>
    <name evidence="1" type="ORF">J2S57_005782</name>
</gene>
<comment type="caution">
    <text evidence="1">The sequence shown here is derived from an EMBL/GenBank/DDBJ whole genome shotgun (WGS) entry which is preliminary data.</text>
</comment>
<proteinExistence type="predicted"/>
<reference evidence="1 2" key="1">
    <citation type="submission" date="2023-07" db="EMBL/GenBank/DDBJ databases">
        <title>Sequencing the genomes of 1000 actinobacteria strains.</title>
        <authorList>
            <person name="Klenk H.-P."/>
        </authorList>
    </citation>
    <scope>NUCLEOTIDE SEQUENCE [LARGE SCALE GENOMIC DNA]</scope>
    <source>
        <strain evidence="1 2">DSM 44388</strain>
    </source>
</reference>
<dbReference type="Proteomes" id="UP001235712">
    <property type="component" value="Unassembled WGS sequence"/>
</dbReference>
<sequence>MPGDDPMTAEVLVVDDSAPVRQAVGITPWGACKFVPIITLTRVSGEAMMREGQAAGARAWVVEPGRPAQMLSAVLHVPLAARTAAERAEEFSSCAARPRSSRTSFGRRV</sequence>
<evidence type="ECO:0000313" key="2">
    <source>
        <dbReference type="Proteomes" id="UP001235712"/>
    </source>
</evidence>
<dbReference type="EMBL" id="JAUSQZ010000001">
    <property type="protein sequence ID" value="MDP9830033.1"/>
    <property type="molecule type" value="Genomic_DNA"/>
</dbReference>